<feature type="transmembrane region" description="Helical" evidence="2">
    <location>
        <begin position="253"/>
        <end position="275"/>
    </location>
</feature>
<keyword evidence="4" id="KW-1185">Reference proteome</keyword>
<keyword evidence="2" id="KW-1133">Transmembrane helix</keyword>
<feature type="transmembrane region" description="Helical" evidence="2">
    <location>
        <begin position="295"/>
        <end position="314"/>
    </location>
</feature>
<proteinExistence type="predicted"/>
<name>A0A3R7Q2C2_PENVA</name>
<protein>
    <submittedName>
        <fullName evidence="3">Uncharacterized protein</fullName>
    </submittedName>
</protein>
<feature type="compositionally biased region" description="Low complexity" evidence="1">
    <location>
        <begin position="513"/>
        <end position="523"/>
    </location>
</feature>
<feature type="transmembrane region" description="Helical" evidence="2">
    <location>
        <begin position="196"/>
        <end position="214"/>
    </location>
</feature>
<evidence type="ECO:0000256" key="2">
    <source>
        <dbReference type="SAM" id="Phobius"/>
    </source>
</evidence>
<evidence type="ECO:0000313" key="3">
    <source>
        <dbReference type="EMBL" id="ROT66670.1"/>
    </source>
</evidence>
<feature type="transmembrane region" description="Helical" evidence="2">
    <location>
        <begin position="141"/>
        <end position="159"/>
    </location>
</feature>
<feature type="transmembrane region" description="Helical" evidence="2">
    <location>
        <begin position="221"/>
        <end position="241"/>
    </location>
</feature>
<organism evidence="3 4">
    <name type="scientific">Penaeus vannamei</name>
    <name type="common">Whiteleg shrimp</name>
    <name type="synonym">Litopenaeus vannamei</name>
    <dbReference type="NCBI Taxonomy" id="6689"/>
    <lineage>
        <taxon>Eukaryota</taxon>
        <taxon>Metazoa</taxon>
        <taxon>Ecdysozoa</taxon>
        <taxon>Arthropoda</taxon>
        <taxon>Crustacea</taxon>
        <taxon>Multicrustacea</taxon>
        <taxon>Malacostraca</taxon>
        <taxon>Eumalacostraca</taxon>
        <taxon>Eucarida</taxon>
        <taxon>Decapoda</taxon>
        <taxon>Dendrobranchiata</taxon>
        <taxon>Penaeoidea</taxon>
        <taxon>Penaeidae</taxon>
        <taxon>Penaeus</taxon>
    </lineage>
</organism>
<evidence type="ECO:0000256" key="1">
    <source>
        <dbReference type="SAM" id="MobiDB-lite"/>
    </source>
</evidence>
<dbReference type="Proteomes" id="UP000283509">
    <property type="component" value="Unassembled WGS sequence"/>
</dbReference>
<reference evidence="3 4" key="1">
    <citation type="submission" date="2018-04" db="EMBL/GenBank/DDBJ databases">
        <authorList>
            <person name="Zhang X."/>
            <person name="Yuan J."/>
            <person name="Li F."/>
            <person name="Xiang J."/>
        </authorList>
    </citation>
    <scope>NUCLEOTIDE SEQUENCE [LARGE SCALE GENOMIC DNA]</scope>
    <source>
        <tissue evidence="3">Muscle</tissue>
    </source>
</reference>
<dbReference type="EMBL" id="QCYY01002905">
    <property type="protein sequence ID" value="ROT66670.1"/>
    <property type="molecule type" value="Genomic_DNA"/>
</dbReference>
<sequence length="553" mass="59453">MRRSELNDCKSSLTSTFTVADGGLTSPLRLPQLSTCYKLRRTIFNVDLFPFSPPLPSLTRSLLPSLLRVSLSSLSFCLPFISLSHSLFTPSIFLRSAAIPLSTVSPLRSCSPSHTDVLNLSTTKFPLQLGSSPCFRFHHDYPIFFFLTFPLSFLPYYSLSASLTSPPVDQSLPPILPLCRDLPSVSVTLTLPHSSLPFFSLLLAFLSSCSFLLLSNPSLFLSSQFPALSSSATLSPIYYLIPPSPAPLSSSLTFLIPLSLLFLLAFPPPFTLAVLSPFHSPSSLFRSLSPLTVSLLLLLLPLSPLLSLLLFPALTFCNSFSPSLSASFSLFLLPSSVSERTGDFVSCLLAGRLGRRPDFGAFFVHLSPFSPFLALSPFSLSSSPLPFFPALRRPSHSSPPPHPSLPSPPSHPYPSLHPCTLHLPPLFLTLPPSHPLLPTPSPLPPILPHPSSPPFPPPSPLPSLPPPSPSPSPPLPLFPLPPSLLPPPLPLSPSPFSLPFILSPFLPPSLLPASPFTTPSPSSGGSDSFAPAAAPSGPRCIMRLRSQDGRWEA</sequence>
<comment type="caution">
    <text evidence="3">The sequence shown here is derived from an EMBL/GenBank/DDBJ whole genome shotgun (WGS) entry which is preliminary data.</text>
</comment>
<keyword evidence="2" id="KW-0472">Membrane</keyword>
<keyword evidence="2" id="KW-0812">Transmembrane</keyword>
<feature type="region of interest" description="Disordered" evidence="1">
    <location>
        <begin position="441"/>
        <end position="474"/>
    </location>
</feature>
<evidence type="ECO:0000313" key="4">
    <source>
        <dbReference type="Proteomes" id="UP000283509"/>
    </source>
</evidence>
<gene>
    <name evidence="3" type="ORF">C7M84_015289</name>
</gene>
<dbReference type="AlphaFoldDB" id="A0A3R7Q2C2"/>
<accession>A0A3R7Q2C2</accession>
<reference evidence="3 4" key="2">
    <citation type="submission" date="2019-01" db="EMBL/GenBank/DDBJ databases">
        <title>The decoding of complex shrimp genome reveals the adaptation for benthos swimmer, frequently molting mechanism and breeding impact on genome.</title>
        <authorList>
            <person name="Sun Y."/>
            <person name="Gao Y."/>
            <person name="Yu Y."/>
        </authorList>
    </citation>
    <scope>NUCLEOTIDE SEQUENCE [LARGE SCALE GENOMIC DNA]</scope>
    <source>
        <tissue evidence="3">Muscle</tissue>
    </source>
</reference>
<feature type="region of interest" description="Disordered" evidence="1">
    <location>
        <begin position="513"/>
        <end position="539"/>
    </location>
</feature>
<dbReference type="PRINTS" id="PR01217">
    <property type="entry name" value="PRICHEXTENSN"/>
</dbReference>